<keyword evidence="3" id="KW-1185">Reference proteome</keyword>
<dbReference type="RefSeq" id="WP_167920700.1">
    <property type="nucleotide sequence ID" value="NZ_JAATIT010000001.1"/>
</dbReference>
<sequence length="221" mass="23944">MRRLLAAALVLTLAGCAGSQGDFRNRPLAANPSAFIAAEIRFAQLAQAEGQWTAFRETAHPDAIMFVPERVKAQDWLKSQKDPAEAVKWQPHAVYVSCDGNSGVTTGAWQKGPANGFFTTVWTRDKKGRLSWVLDHGDALTTPREAPEFIASKLAVCGSRPAVPIEAGGEGEDMAVGLSADQTLSWTSTVRADKSRRVTIRLWDGKDMATVIDDRVAAPRP</sequence>
<evidence type="ECO:0000313" key="3">
    <source>
        <dbReference type="Proteomes" id="UP000535078"/>
    </source>
</evidence>
<keyword evidence="1" id="KW-0732">Signal</keyword>
<feature type="chain" id="PRO_5031079832" description="DUF4440 domain-containing protein" evidence="1">
    <location>
        <begin position="20"/>
        <end position="221"/>
    </location>
</feature>
<name>A0A7X6B8J3_9SPHN</name>
<dbReference type="EMBL" id="JAATIT010000001">
    <property type="protein sequence ID" value="NJB89344.1"/>
    <property type="molecule type" value="Genomic_DNA"/>
</dbReference>
<evidence type="ECO:0000256" key="1">
    <source>
        <dbReference type="SAM" id="SignalP"/>
    </source>
</evidence>
<evidence type="ECO:0000313" key="2">
    <source>
        <dbReference type="EMBL" id="NJB89344.1"/>
    </source>
</evidence>
<reference evidence="2 3" key="1">
    <citation type="submission" date="2020-03" db="EMBL/GenBank/DDBJ databases">
        <title>Genomic Encyclopedia of Type Strains, Phase IV (KMG-IV): sequencing the most valuable type-strain genomes for metagenomic binning, comparative biology and taxonomic classification.</title>
        <authorList>
            <person name="Goeker M."/>
        </authorList>
    </citation>
    <scope>NUCLEOTIDE SEQUENCE [LARGE SCALE GENOMIC DNA]</scope>
    <source>
        <strain evidence="2 3">DSM 25229</strain>
    </source>
</reference>
<protein>
    <recommendedName>
        <fullName evidence="4">DUF4440 domain-containing protein</fullName>
    </recommendedName>
</protein>
<feature type="signal peptide" evidence="1">
    <location>
        <begin position="1"/>
        <end position="19"/>
    </location>
</feature>
<dbReference type="PROSITE" id="PS51257">
    <property type="entry name" value="PROKAR_LIPOPROTEIN"/>
    <property type="match status" value="1"/>
</dbReference>
<accession>A0A7X6B8J3</accession>
<gene>
    <name evidence="2" type="ORF">GGR90_001496</name>
</gene>
<dbReference type="Proteomes" id="UP000535078">
    <property type="component" value="Unassembled WGS sequence"/>
</dbReference>
<proteinExistence type="predicted"/>
<dbReference type="AlphaFoldDB" id="A0A7X6B8J3"/>
<evidence type="ECO:0008006" key="4">
    <source>
        <dbReference type="Google" id="ProtNLM"/>
    </source>
</evidence>
<comment type="caution">
    <text evidence="2">The sequence shown here is derived from an EMBL/GenBank/DDBJ whole genome shotgun (WGS) entry which is preliminary data.</text>
</comment>
<organism evidence="2 3">
    <name type="scientific">Sphingopyxis italica</name>
    <dbReference type="NCBI Taxonomy" id="1129133"/>
    <lineage>
        <taxon>Bacteria</taxon>
        <taxon>Pseudomonadati</taxon>
        <taxon>Pseudomonadota</taxon>
        <taxon>Alphaproteobacteria</taxon>
        <taxon>Sphingomonadales</taxon>
        <taxon>Sphingomonadaceae</taxon>
        <taxon>Sphingopyxis</taxon>
    </lineage>
</organism>